<evidence type="ECO:0000256" key="5">
    <source>
        <dbReference type="ARBA" id="ARBA00023136"/>
    </source>
</evidence>
<dbReference type="RefSeq" id="WP_190615348.1">
    <property type="nucleotide sequence ID" value="NZ_AP018712.1"/>
</dbReference>
<dbReference type="InParanoid" id="A0A7G1G872"/>
<dbReference type="GO" id="GO:0005886">
    <property type="term" value="C:plasma membrane"/>
    <property type="evidence" value="ECO:0007669"/>
    <property type="project" value="UniProtKB-SubCell"/>
</dbReference>
<keyword evidence="3 6" id="KW-0812">Transmembrane</keyword>
<dbReference type="PANTHER" id="PTHR30250">
    <property type="entry name" value="PST FAMILY PREDICTED COLANIC ACID TRANSPORTER"/>
    <property type="match status" value="1"/>
</dbReference>
<keyword evidence="5 6" id="KW-0472">Membrane</keyword>
<feature type="transmembrane region" description="Helical" evidence="6">
    <location>
        <begin position="85"/>
        <end position="105"/>
    </location>
</feature>
<dbReference type="InterPro" id="IPR050833">
    <property type="entry name" value="Poly_Biosynth_Transport"/>
</dbReference>
<dbReference type="InterPro" id="IPR002797">
    <property type="entry name" value="Polysacc_synth"/>
</dbReference>
<evidence type="ECO:0000256" key="2">
    <source>
        <dbReference type="ARBA" id="ARBA00022475"/>
    </source>
</evidence>
<sequence length="424" mass="49395">MKNKIMHDTKWNIIDFVTSFIITFINIKVLTNGLGIEGYGFYSLFIGLIATFGLVDIGMGMAVSKYLSEFIGEKKYKDVNQVIEIGILFYLTLGIIVLIITIIFKENIINFLNLSGFYYKLGLKLIVLLPILMTLNFIIQILNNILVAFEKWKIISKINIIFKVINFLGILYIMFNLKQKILKIFVLILNIFIVKLIVSIIIIKRNYNFFELTKIRKNLFFKIINFLKYSLLQYLFSILLGHLDNLIIAKFINLKTVGVYQISLKVMNYLYSFLINIFKIIFPKISKMHGKKNLFKINQYIKKNLFICETISIVLSLFTIVTWKFFIGAYLGSKIANSTYIYILVFLVFLIIRAPEVIYYYYFNAIARPKVFAYSSVIEGFSNFALYILLIPKYGALGIILGHIISKLFGVIFFFIYSKKLKEY</sequence>
<proteinExistence type="predicted"/>
<feature type="transmembrane region" description="Helical" evidence="6">
    <location>
        <begin position="371"/>
        <end position="390"/>
    </location>
</feature>
<evidence type="ECO:0000313" key="7">
    <source>
        <dbReference type="EMBL" id="BBE30222.1"/>
    </source>
</evidence>
<feature type="transmembrane region" description="Helical" evidence="6">
    <location>
        <begin position="303"/>
        <end position="327"/>
    </location>
</feature>
<evidence type="ECO:0000256" key="3">
    <source>
        <dbReference type="ARBA" id="ARBA00022692"/>
    </source>
</evidence>
<name>A0A7G1G872_9BACT</name>
<keyword evidence="2" id="KW-1003">Cell membrane</keyword>
<accession>A0A7G1G872</accession>
<reference evidence="7 8" key="1">
    <citation type="submission" date="2018-06" db="EMBL/GenBank/DDBJ databases">
        <title>Genome sequencing of Oceanotoga sp. sy52.</title>
        <authorList>
            <person name="Mori K."/>
        </authorList>
    </citation>
    <scope>NUCLEOTIDE SEQUENCE [LARGE SCALE GENOMIC DNA]</scope>
    <source>
        <strain evidence="8">sy52</strain>
    </source>
</reference>
<keyword evidence="8" id="KW-1185">Reference proteome</keyword>
<dbReference type="Pfam" id="PF01943">
    <property type="entry name" value="Polysacc_synt"/>
    <property type="match status" value="1"/>
</dbReference>
<feature type="transmembrane region" description="Helical" evidence="6">
    <location>
        <begin position="396"/>
        <end position="417"/>
    </location>
</feature>
<feature type="transmembrane region" description="Helical" evidence="6">
    <location>
        <begin position="181"/>
        <end position="203"/>
    </location>
</feature>
<feature type="transmembrane region" description="Helical" evidence="6">
    <location>
        <begin position="223"/>
        <end position="242"/>
    </location>
</feature>
<organism evidence="7 8">
    <name type="scientific">Tepiditoga spiralis</name>
    <dbReference type="NCBI Taxonomy" id="2108365"/>
    <lineage>
        <taxon>Bacteria</taxon>
        <taxon>Thermotogati</taxon>
        <taxon>Thermotogota</taxon>
        <taxon>Thermotogae</taxon>
        <taxon>Petrotogales</taxon>
        <taxon>Petrotogaceae</taxon>
        <taxon>Tepiditoga</taxon>
    </lineage>
</organism>
<gene>
    <name evidence="7" type="ORF">OSSY52_03630</name>
</gene>
<dbReference type="FunCoup" id="A0A7G1G872">
    <property type="interactions" value="2"/>
</dbReference>
<protein>
    <recommendedName>
        <fullName evidence="9">Polysaccharide biosynthesis protein C-terminal domain-containing protein</fullName>
    </recommendedName>
</protein>
<dbReference type="PANTHER" id="PTHR30250:SF26">
    <property type="entry name" value="PSMA PROTEIN"/>
    <property type="match status" value="1"/>
</dbReference>
<dbReference type="Proteomes" id="UP000516361">
    <property type="component" value="Chromosome"/>
</dbReference>
<feature type="transmembrane region" description="Helical" evidence="6">
    <location>
        <begin position="158"/>
        <end position="175"/>
    </location>
</feature>
<feature type="transmembrane region" description="Helical" evidence="6">
    <location>
        <begin position="12"/>
        <end position="29"/>
    </location>
</feature>
<evidence type="ECO:0000256" key="1">
    <source>
        <dbReference type="ARBA" id="ARBA00004651"/>
    </source>
</evidence>
<evidence type="ECO:0008006" key="9">
    <source>
        <dbReference type="Google" id="ProtNLM"/>
    </source>
</evidence>
<dbReference type="AlphaFoldDB" id="A0A7G1G872"/>
<keyword evidence="4 6" id="KW-1133">Transmembrane helix</keyword>
<evidence type="ECO:0000313" key="8">
    <source>
        <dbReference type="Proteomes" id="UP000516361"/>
    </source>
</evidence>
<dbReference type="KEGG" id="ocy:OSSY52_03630"/>
<feature type="transmembrane region" description="Helical" evidence="6">
    <location>
        <begin position="339"/>
        <end position="362"/>
    </location>
</feature>
<feature type="transmembrane region" description="Helical" evidence="6">
    <location>
        <begin position="262"/>
        <end position="282"/>
    </location>
</feature>
<dbReference type="EMBL" id="AP018712">
    <property type="protein sequence ID" value="BBE30222.1"/>
    <property type="molecule type" value="Genomic_DNA"/>
</dbReference>
<feature type="transmembrane region" description="Helical" evidence="6">
    <location>
        <begin position="125"/>
        <end position="146"/>
    </location>
</feature>
<evidence type="ECO:0000256" key="6">
    <source>
        <dbReference type="SAM" id="Phobius"/>
    </source>
</evidence>
<evidence type="ECO:0000256" key="4">
    <source>
        <dbReference type="ARBA" id="ARBA00022989"/>
    </source>
</evidence>
<comment type="subcellular location">
    <subcellularLocation>
        <location evidence="1">Cell membrane</location>
        <topology evidence="1">Multi-pass membrane protein</topology>
    </subcellularLocation>
</comment>
<feature type="transmembrane region" description="Helical" evidence="6">
    <location>
        <begin position="41"/>
        <end position="64"/>
    </location>
</feature>